<comment type="caution">
    <text evidence="5">The sequence shown here is derived from an EMBL/GenBank/DDBJ whole genome shotgun (WGS) entry which is preliminary data.</text>
</comment>
<dbReference type="EMBL" id="AZHA01000129">
    <property type="protein sequence ID" value="KZZ92603.1"/>
    <property type="molecule type" value="Genomic_DNA"/>
</dbReference>
<evidence type="ECO:0000256" key="1">
    <source>
        <dbReference type="ARBA" id="ARBA00022737"/>
    </source>
</evidence>
<dbReference type="InterPro" id="IPR002110">
    <property type="entry name" value="Ankyrin_rpt"/>
</dbReference>
<reference evidence="5 6" key="1">
    <citation type="journal article" date="2016" name="Genome Biol. Evol.">
        <title>Divergent and convergent evolution of fungal pathogenicity.</title>
        <authorList>
            <person name="Shang Y."/>
            <person name="Xiao G."/>
            <person name="Zheng P."/>
            <person name="Cen K."/>
            <person name="Zhan S."/>
            <person name="Wang C."/>
        </authorList>
    </citation>
    <scope>NUCLEOTIDE SEQUENCE [LARGE SCALE GENOMIC DNA]</scope>
    <source>
        <strain evidence="5 6">RCEF 3172</strain>
    </source>
</reference>
<dbReference type="Pfam" id="PF12796">
    <property type="entry name" value="Ank_2"/>
    <property type="match status" value="2"/>
</dbReference>
<dbReference type="SUPFAM" id="SSF48403">
    <property type="entry name" value="Ankyrin repeat"/>
    <property type="match status" value="1"/>
</dbReference>
<evidence type="ECO:0000256" key="3">
    <source>
        <dbReference type="PROSITE-ProRule" id="PRU00023"/>
    </source>
</evidence>
<evidence type="ECO:0000256" key="2">
    <source>
        <dbReference type="ARBA" id="ARBA00023043"/>
    </source>
</evidence>
<sequence>MAFENGSDDVAKLILREPDVDVSFKTNGMPLFDWAACKEKELWSMLLERTKDINLNERWPRGGGTPLTEAIDAGNTELARLLLERQADAFTRGGFRNMTPLEHAARTGNVEIAKLLLQSNATAQIKNSPGVLAIAAESGSVEMAELLYNNGACVNEEYPCWTAEDIECASETDGSEQSASTDESEPYDDECRWPNRGRTALVIAACGRRAHLVEWLLNRDEIQLNSTLSQDALSEAVLRNEDECLLRLLRSPKVSVADEWLRKLHRDMPNPHLYQTQSILGLCIGKPAAEYRQALQDTQLEARKTIL</sequence>
<dbReference type="GO" id="GO:0003723">
    <property type="term" value="F:RNA binding"/>
    <property type="evidence" value="ECO:0007669"/>
    <property type="project" value="TreeGrafter"/>
</dbReference>
<organism evidence="5 6">
    <name type="scientific">Beauveria brongniartii RCEF 3172</name>
    <dbReference type="NCBI Taxonomy" id="1081107"/>
    <lineage>
        <taxon>Eukaryota</taxon>
        <taxon>Fungi</taxon>
        <taxon>Dikarya</taxon>
        <taxon>Ascomycota</taxon>
        <taxon>Pezizomycotina</taxon>
        <taxon>Sordariomycetes</taxon>
        <taxon>Hypocreomycetidae</taxon>
        <taxon>Hypocreales</taxon>
        <taxon>Cordycipitaceae</taxon>
        <taxon>Beauveria</taxon>
        <taxon>Beauveria brongniartii</taxon>
    </lineage>
</organism>
<name>A0A162IFB5_9HYPO</name>
<dbReference type="GO" id="GO:0006396">
    <property type="term" value="P:RNA processing"/>
    <property type="evidence" value="ECO:0007669"/>
    <property type="project" value="TreeGrafter"/>
</dbReference>
<keyword evidence="6" id="KW-1185">Reference proteome</keyword>
<proteinExistence type="predicted"/>
<dbReference type="PANTHER" id="PTHR24141">
    <property type="entry name" value="2-5A-DEPENDENT RIBONUCLEASE"/>
    <property type="match status" value="1"/>
</dbReference>
<feature type="repeat" description="ANK" evidence="3">
    <location>
        <begin position="96"/>
        <end position="128"/>
    </location>
</feature>
<dbReference type="AlphaFoldDB" id="A0A162IFB5"/>
<accession>A0A162IFB5</accession>
<dbReference type="Gene3D" id="1.25.40.20">
    <property type="entry name" value="Ankyrin repeat-containing domain"/>
    <property type="match status" value="2"/>
</dbReference>
<keyword evidence="2 3" id="KW-0040">ANK repeat</keyword>
<gene>
    <name evidence="5" type="ORF">BBO_09552</name>
</gene>
<evidence type="ECO:0000313" key="6">
    <source>
        <dbReference type="Proteomes" id="UP000076863"/>
    </source>
</evidence>
<dbReference type="PANTHER" id="PTHR24141:SF1">
    <property type="entry name" value="2-5A-DEPENDENT RIBONUCLEASE"/>
    <property type="match status" value="1"/>
</dbReference>
<dbReference type="GO" id="GO:0004540">
    <property type="term" value="F:RNA nuclease activity"/>
    <property type="evidence" value="ECO:0007669"/>
    <property type="project" value="TreeGrafter"/>
</dbReference>
<evidence type="ECO:0000313" key="5">
    <source>
        <dbReference type="EMBL" id="KZZ92603.1"/>
    </source>
</evidence>
<keyword evidence="1" id="KW-0677">Repeat</keyword>
<dbReference type="SMART" id="SM00248">
    <property type="entry name" value="ANK"/>
    <property type="match status" value="5"/>
</dbReference>
<feature type="repeat" description="ANK" evidence="3">
    <location>
        <begin position="62"/>
        <end position="94"/>
    </location>
</feature>
<evidence type="ECO:0000256" key="4">
    <source>
        <dbReference type="SAM" id="MobiDB-lite"/>
    </source>
</evidence>
<dbReference type="OrthoDB" id="4870458at2759"/>
<dbReference type="Proteomes" id="UP000076863">
    <property type="component" value="Unassembled WGS sequence"/>
</dbReference>
<dbReference type="PROSITE" id="PS50297">
    <property type="entry name" value="ANK_REP_REGION"/>
    <property type="match status" value="2"/>
</dbReference>
<protein>
    <submittedName>
        <fullName evidence="5">Ankyrin repeat-containing domain protein</fullName>
    </submittedName>
</protein>
<dbReference type="PROSITE" id="PS50088">
    <property type="entry name" value="ANK_REPEAT"/>
    <property type="match status" value="2"/>
</dbReference>
<feature type="region of interest" description="Disordered" evidence="4">
    <location>
        <begin position="171"/>
        <end position="190"/>
    </location>
</feature>
<dbReference type="InterPro" id="IPR036770">
    <property type="entry name" value="Ankyrin_rpt-contain_sf"/>
</dbReference>